<dbReference type="SMART" id="SM00855">
    <property type="entry name" value="PGAM"/>
    <property type="match status" value="1"/>
</dbReference>
<evidence type="ECO:0000256" key="5">
    <source>
        <dbReference type="ARBA" id="ARBA00022801"/>
    </source>
</evidence>
<feature type="chain" id="PRO_5041919443" description="Serine/threonine-protein phosphatase PGAM5, mitochondrial" evidence="11">
    <location>
        <begin position="20"/>
        <end position="264"/>
    </location>
</feature>
<evidence type="ECO:0000256" key="6">
    <source>
        <dbReference type="ARBA" id="ARBA00039765"/>
    </source>
</evidence>
<keyword evidence="5" id="KW-0378">Hydrolase</keyword>
<comment type="catalytic activity">
    <reaction evidence="10">
        <text>O-phospho-L-threonyl-[protein] + H2O = L-threonyl-[protein] + phosphate</text>
        <dbReference type="Rhea" id="RHEA:47004"/>
        <dbReference type="Rhea" id="RHEA-COMP:11060"/>
        <dbReference type="Rhea" id="RHEA-COMP:11605"/>
        <dbReference type="ChEBI" id="CHEBI:15377"/>
        <dbReference type="ChEBI" id="CHEBI:30013"/>
        <dbReference type="ChEBI" id="CHEBI:43474"/>
        <dbReference type="ChEBI" id="CHEBI:61977"/>
        <dbReference type="EC" id="3.1.3.16"/>
    </reaction>
</comment>
<accession>A0AAF3F767</accession>
<dbReference type="AlphaFoldDB" id="A0AAF3F767"/>
<dbReference type="InterPro" id="IPR051021">
    <property type="entry name" value="Mito_Ser/Thr_phosphatase"/>
</dbReference>
<evidence type="ECO:0000256" key="7">
    <source>
        <dbReference type="ARBA" id="ARBA00040722"/>
    </source>
</evidence>
<evidence type="ECO:0000256" key="10">
    <source>
        <dbReference type="ARBA" id="ARBA00048336"/>
    </source>
</evidence>
<protein>
    <recommendedName>
        <fullName evidence="6">Serine/threonine-protein phosphatase PGAM5, mitochondrial</fullName>
        <ecNumber evidence="3">3.1.3.16</ecNumber>
    </recommendedName>
    <alternativeName>
        <fullName evidence="8">Phosphoglycerate mutase family member 5 homolog</fullName>
    </alternativeName>
    <alternativeName>
        <fullName evidence="7">Serine/threonine-protein phosphatase Pgam5, mitochondrial</fullName>
    </alternativeName>
</protein>
<sequence length="264" mass="29922">MYLLRRVLPLTGLIGAAHCYTKESDYGENLAGTPSHEVFPRQKWNSNWDLREPVTNSDTENSTSDFKEKIPTKRRNIILIRHGQYVIDSKDRWLTELGQEQAALIGERLAASGLKFTKLTMSTMNRATETANIILTKLPESLPRSSDSLLEEGAPYPPEPSHLTWKPDMQHFYREGSRIEAAFRKYIHRAPPEQAENSNEIIVCHGNVIRYFVCRALQFPVEGWLRLSLANCSLASLIVYPDGTVALNGFGDLGHIPHDKITYN</sequence>
<dbReference type="GO" id="GO:0005741">
    <property type="term" value="C:mitochondrial outer membrane"/>
    <property type="evidence" value="ECO:0007669"/>
    <property type="project" value="UniProtKB-SubCell"/>
</dbReference>
<keyword evidence="12" id="KW-1185">Reference proteome</keyword>
<dbReference type="Pfam" id="PF00300">
    <property type="entry name" value="His_Phos_1"/>
    <property type="match status" value="1"/>
</dbReference>
<comment type="subcellular location">
    <subcellularLocation>
        <location evidence="1">Mitochondrion outer membrane</location>
    </subcellularLocation>
</comment>
<comment type="similarity">
    <text evidence="2">Belongs to the phosphoglycerate mutase family. BPG-dependent PGAM subfamily.</text>
</comment>
<proteinExistence type="inferred from homology"/>
<dbReference type="PANTHER" id="PTHR20935">
    <property type="entry name" value="PHOSPHOGLYCERATE MUTASE-RELATED"/>
    <property type="match status" value="1"/>
</dbReference>
<evidence type="ECO:0000313" key="13">
    <source>
        <dbReference type="WBParaSite" id="MBELARI_LOCUS2771"/>
    </source>
</evidence>
<dbReference type="WBParaSite" id="MBELARI_LOCUS2771">
    <property type="protein sequence ID" value="MBELARI_LOCUS2771"/>
    <property type="gene ID" value="MBELARI_LOCUS2771"/>
</dbReference>
<dbReference type="InterPro" id="IPR029033">
    <property type="entry name" value="His_PPase_superfam"/>
</dbReference>
<reference evidence="13" key="1">
    <citation type="submission" date="2024-02" db="UniProtKB">
        <authorList>
            <consortium name="WormBaseParasite"/>
        </authorList>
    </citation>
    <scope>IDENTIFICATION</scope>
</reference>
<evidence type="ECO:0000256" key="11">
    <source>
        <dbReference type="SAM" id="SignalP"/>
    </source>
</evidence>
<evidence type="ECO:0000256" key="4">
    <source>
        <dbReference type="ARBA" id="ARBA00022787"/>
    </source>
</evidence>
<evidence type="ECO:0000256" key="2">
    <source>
        <dbReference type="ARBA" id="ARBA00006717"/>
    </source>
</evidence>
<dbReference type="GO" id="GO:0004722">
    <property type="term" value="F:protein serine/threonine phosphatase activity"/>
    <property type="evidence" value="ECO:0007669"/>
    <property type="project" value="UniProtKB-EC"/>
</dbReference>
<dbReference type="EC" id="3.1.3.16" evidence="3"/>
<evidence type="ECO:0000256" key="1">
    <source>
        <dbReference type="ARBA" id="ARBA00004294"/>
    </source>
</evidence>
<keyword evidence="11" id="KW-0732">Signal</keyword>
<keyword evidence="4" id="KW-0496">Mitochondrion</keyword>
<dbReference type="InterPro" id="IPR013078">
    <property type="entry name" value="His_Pase_superF_clade-1"/>
</dbReference>
<dbReference type="CDD" id="cd07067">
    <property type="entry name" value="HP_PGM_like"/>
    <property type="match status" value="1"/>
</dbReference>
<keyword evidence="4" id="KW-0472">Membrane</keyword>
<dbReference type="SUPFAM" id="SSF53254">
    <property type="entry name" value="Phosphoglycerate mutase-like"/>
    <property type="match status" value="1"/>
</dbReference>
<dbReference type="PANTHER" id="PTHR20935:SF0">
    <property type="entry name" value="SERINE_THREONINE-PROTEIN PHOSPHATASE PGAM5, MITOCHONDRIAL"/>
    <property type="match status" value="1"/>
</dbReference>
<keyword evidence="4" id="KW-1000">Mitochondrion outer membrane</keyword>
<evidence type="ECO:0000313" key="12">
    <source>
        <dbReference type="Proteomes" id="UP000887575"/>
    </source>
</evidence>
<dbReference type="GO" id="GO:0090141">
    <property type="term" value="P:positive regulation of mitochondrial fission"/>
    <property type="evidence" value="ECO:0007669"/>
    <property type="project" value="TreeGrafter"/>
</dbReference>
<comment type="catalytic activity">
    <reaction evidence="9">
        <text>O-phospho-L-seryl-[protein] + H2O = L-seryl-[protein] + phosphate</text>
        <dbReference type="Rhea" id="RHEA:20629"/>
        <dbReference type="Rhea" id="RHEA-COMP:9863"/>
        <dbReference type="Rhea" id="RHEA-COMP:11604"/>
        <dbReference type="ChEBI" id="CHEBI:15377"/>
        <dbReference type="ChEBI" id="CHEBI:29999"/>
        <dbReference type="ChEBI" id="CHEBI:43474"/>
        <dbReference type="ChEBI" id="CHEBI:83421"/>
        <dbReference type="EC" id="3.1.3.16"/>
    </reaction>
</comment>
<dbReference type="Proteomes" id="UP000887575">
    <property type="component" value="Unassembled WGS sequence"/>
</dbReference>
<feature type="signal peptide" evidence="11">
    <location>
        <begin position="1"/>
        <end position="19"/>
    </location>
</feature>
<evidence type="ECO:0000256" key="8">
    <source>
        <dbReference type="ARBA" id="ARBA00042520"/>
    </source>
</evidence>
<evidence type="ECO:0000256" key="9">
    <source>
        <dbReference type="ARBA" id="ARBA00047761"/>
    </source>
</evidence>
<organism evidence="12 13">
    <name type="scientific">Mesorhabditis belari</name>
    <dbReference type="NCBI Taxonomy" id="2138241"/>
    <lineage>
        <taxon>Eukaryota</taxon>
        <taxon>Metazoa</taxon>
        <taxon>Ecdysozoa</taxon>
        <taxon>Nematoda</taxon>
        <taxon>Chromadorea</taxon>
        <taxon>Rhabditida</taxon>
        <taxon>Rhabditina</taxon>
        <taxon>Rhabditomorpha</taxon>
        <taxon>Rhabditoidea</taxon>
        <taxon>Rhabditidae</taxon>
        <taxon>Mesorhabditinae</taxon>
        <taxon>Mesorhabditis</taxon>
    </lineage>
</organism>
<dbReference type="Gene3D" id="3.40.50.1240">
    <property type="entry name" value="Phosphoglycerate mutase-like"/>
    <property type="match status" value="1"/>
</dbReference>
<name>A0AAF3F767_9BILA</name>
<evidence type="ECO:0000256" key="3">
    <source>
        <dbReference type="ARBA" id="ARBA00013081"/>
    </source>
</evidence>